<keyword evidence="1" id="KW-1133">Transmembrane helix</keyword>
<evidence type="ECO:0000313" key="2">
    <source>
        <dbReference type="EMBL" id="MDY0408888.1"/>
    </source>
</evidence>
<sequence length="52" mass="5671">MFVIAGIIEGFITPAAISLEMKYAVALLTLFGLILYVGIGKMVWSKTDTIHL</sequence>
<dbReference type="EMBL" id="JAWDIQ010000001">
    <property type="protein sequence ID" value="MDY0408888.1"/>
    <property type="molecule type" value="Genomic_DNA"/>
</dbReference>
<keyword evidence="1" id="KW-0812">Transmembrane</keyword>
<gene>
    <name evidence="2" type="ORF">RWD45_10435</name>
</gene>
<dbReference type="Proteomes" id="UP001275315">
    <property type="component" value="Unassembled WGS sequence"/>
</dbReference>
<keyword evidence="1" id="KW-0472">Membrane</keyword>
<name>A0ABU5CR86_9BACI</name>
<feature type="transmembrane region" description="Helical" evidence="1">
    <location>
        <begin position="23"/>
        <end position="44"/>
    </location>
</feature>
<proteinExistence type="predicted"/>
<organism evidence="2 3">
    <name type="scientific">Paracerasibacillus soli</name>
    <dbReference type="NCBI Taxonomy" id="480284"/>
    <lineage>
        <taxon>Bacteria</taxon>
        <taxon>Bacillati</taxon>
        <taxon>Bacillota</taxon>
        <taxon>Bacilli</taxon>
        <taxon>Bacillales</taxon>
        <taxon>Bacillaceae</taxon>
        <taxon>Paracerasibacillus</taxon>
    </lineage>
</organism>
<accession>A0ABU5CR86</accession>
<evidence type="ECO:0000256" key="1">
    <source>
        <dbReference type="SAM" id="Phobius"/>
    </source>
</evidence>
<comment type="caution">
    <text evidence="2">The sequence shown here is derived from an EMBL/GenBank/DDBJ whole genome shotgun (WGS) entry which is preliminary data.</text>
</comment>
<reference evidence="2 3" key="1">
    <citation type="submission" date="2023-10" db="EMBL/GenBank/DDBJ databases">
        <title>Virgibacillus soli CC-YMP-6 genome.</title>
        <authorList>
            <person name="Miliotis G."/>
            <person name="Sengupta P."/>
            <person name="Hameed A."/>
            <person name="Chuvochina M."/>
            <person name="Mcdonagh F."/>
            <person name="Simpson A.C."/>
            <person name="Singh N.K."/>
            <person name="Rekha P.D."/>
            <person name="Raman K."/>
            <person name="Hugenholtz P."/>
            <person name="Venkateswaran K."/>
        </authorList>
    </citation>
    <scope>NUCLEOTIDE SEQUENCE [LARGE SCALE GENOMIC DNA]</scope>
    <source>
        <strain evidence="2 3">CC-YMP-6</strain>
    </source>
</reference>
<keyword evidence="3" id="KW-1185">Reference proteome</keyword>
<dbReference type="RefSeq" id="WP_320379590.1">
    <property type="nucleotide sequence ID" value="NZ_JAWDIQ010000001.1"/>
</dbReference>
<evidence type="ECO:0000313" key="3">
    <source>
        <dbReference type="Proteomes" id="UP001275315"/>
    </source>
</evidence>
<protein>
    <submittedName>
        <fullName evidence="2">Uncharacterized protein</fullName>
    </submittedName>
</protein>